<feature type="compositionally biased region" description="Basic and acidic residues" evidence="1">
    <location>
        <begin position="65"/>
        <end position="75"/>
    </location>
</feature>
<feature type="compositionally biased region" description="Polar residues" evidence="1">
    <location>
        <begin position="122"/>
        <end position="133"/>
    </location>
</feature>
<feature type="region of interest" description="Disordered" evidence="1">
    <location>
        <begin position="1"/>
        <end position="38"/>
    </location>
</feature>
<dbReference type="Proteomes" id="UP001381693">
    <property type="component" value="Unassembled WGS sequence"/>
</dbReference>
<feature type="compositionally biased region" description="Polar residues" evidence="1">
    <location>
        <begin position="391"/>
        <end position="401"/>
    </location>
</feature>
<feature type="region of interest" description="Disordered" evidence="1">
    <location>
        <begin position="369"/>
        <end position="401"/>
    </location>
</feature>
<evidence type="ECO:0000313" key="3">
    <source>
        <dbReference type="Proteomes" id="UP001381693"/>
    </source>
</evidence>
<keyword evidence="3" id="KW-1185">Reference proteome</keyword>
<comment type="caution">
    <text evidence="2">The sequence shown here is derived from an EMBL/GenBank/DDBJ whole genome shotgun (WGS) entry which is preliminary data.</text>
</comment>
<accession>A0AAN9A0Q6</accession>
<proteinExistence type="predicted"/>
<feature type="region of interest" description="Disordered" evidence="1">
    <location>
        <begin position="62"/>
        <end position="141"/>
    </location>
</feature>
<reference evidence="2 3" key="1">
    <citation type="submission" date="2023-11" db="EMBL/GenBank/DDBJ databases">
        <title>Halocaridina rubra genome assembly.</title>
        <authorList>
            <person name="Smith C."/>
        </authorList>
    </citation>
    <scope>NUCLEOTIDE SEQUENCE [LARGE SCALE GENOMIC DNA]</scope>
    <source>
        <strain evidence="2">EP-1</strain>
        <tissue evidence="2">Whole</tissue>
    </source>
</reference>
<name>A0AAN9A0Q6_HALRR</name>
<protein>
    <submittedName>
        <fullName evidence="2">Uncharacterized protein</fullName>
    </submittedName>
</protein>
<evidence type="ECO:0000313" key="2">
    <source>
        <dbReference type="EMBL" id="KAK7070179.1"/>
    </source>
</evidence>
<evidence type="ECO:0000256" key="1">
    <source>
        <dbReference type="SAM" id="MobiDB-lite"/>
    </source>
</evidence>
<feature type="compositionally biased region" description="Polar residues" evidence="1">
    <location>
        <begin position="93"/>
        <end position="110"/>
    </location>
</feature>
<feature type="region of interest" description="Disordered" evidence="1">
    <location>
        <begin position="228"/>
        <end position="250"/>
    </location>
</feature>
<dbReference type="AlphaFoldDB" id="A0AAN9A0Q6"/>
<feature type="compositionally biased region" description="Basic residues" evidence="1">
    <location>
        <begin position="176"/>
        <end position="187"/>
    </location>
</feature>
<dbReference type="EMBL" id="JAXCGZ010015501">
    <property type="protein sequence ID" value="KAK7070179.1"/>
    <property type="molecule type" value="Genomic_DNA"/>
</dbReference>
<feature type="compositionally biased region" description="Polar residues" evidence="1">
    <location>
        <begin position="370"/>
        <end position="383"/>
    </location>
</feature>
<feature type="region of interest" description="Disordered" evidence="1">
    <location>
        <begin position="155"/>
        <end position="209"/>
    </location>
</feature>
<sequence length="487" mass="53680">MDDTPENDLIPKEKGNAGKSDSSSDVFLKDSSCSRGNIPRVSLRLPFKSETFKAQSLLARFHSSRKSESGIKSDIRTFNSPWSGFRRGGNNPKLDTNPDSVSETEITSASLPDDLNEKSDVLSDTSICSSKSGPESALCEGGNKTETVFLSKEDAPFLPPEGQKSSESWFGTWPGRPRKLKGLKKRLLPSGGKNTSDAVDKKNGKLQAGEGNLSLDLDTLCDKFDQRNALEGPENGKFDEQDMNRSKKGPAEHVSLDTLLESLPLVYDPTTRQLHVGNANRKGYHDYTCHKTIMLKKKAHDYRSDCKVQDNVNEENLESDRNLFLEDESQQKEALLNSSEIGDSIFSCKHLEIIQEVDENSENARLMNKETPQSGNVSGSSSLERGAFESPRNSLQRASTTNSLSITDASSFSSLSSSNTELSAYSASDSAVCLTSHLSDTSSLRDFNLGEGETRRKEKESPTFIEMVFLFMRLGCLVNVYFISEVL</sequence>
<organism evidence="2 3">
    <name type="scientific">Halocaridina rubra</name>
    <name type="common">Hawaiian red shrimp</name>
    <dbReference type="NCBI Taxonomy" id="373956"/>
    <lineage>
        <taxon>Eukaryota</taxon>
        <taxon>Metazoa</taxon>
        <taxon>Ecdysozoa</taxon>
        <taxon>Arthropoda</taxon>
        <taxon>Crustacea</taxon>
        <taxon>Multicrustacea</taxon>
        <taxon>Malacostraca</taxon>
        <taxon>Eumalacostraca</taxon>
        <taxon>Eucarida</taxon>
        <taxon>Decapoda</taxon>
        <taxon>Pleocyemata</taxon>
        <taxon>Caridea</taxon>
        <taxon>Atyoidea</taxon>
        <taxon>Atyidae</taxon>
        <taxon>Halocaridina</taxon>
    </lineage>
</organism>
<feature type="compositionally biased region" description="Polar residues" evidence="1">
    <location>
        <begin position="19"/>
        <end position="35"/>
    </location>
</feature>
<gene>
    <name evidence="2" type="ORF">SK128_003044</name>
</gene>